<keyword evidence="2" id="KW-1185">Reference proteome</keyword>
<dbReference type="EMBL" id="MU274938">
    <property type="protein sequence ID" value="KAI0084787.1"/>
    <property type="molecule type" value="Genomic_DNA"/>
</dbReference>
<gene>
    <name evidence="1" type="ORF">BDY19DRAFT_1077254</name>
</gene>
<sequence length="602" mass="67266">MDSGVCTESSSLRFEWTLRGLGELFENSKGETKAKVTKSPRFGGGRWQVLFYANSGTVNSEGVGYISLYLSCEPTGEEKETAVDGKWVRKGVYKFGFELRNFQKTILFNTKEAPDHSFSYNTVNWGWAQFARRDAVYYQSSSVRQQDAFMIICTITSSPAPPAPLPAIQRQLVPKILLEAMGGLLDDPNYSDVEFIIPRRRGKSGTRKIYAAKKLLKRVEYFDTMFRAGFAEGIQMDTVSSDVDSGSSDDTNTSVTLYGKDSNEDVGYAVRFEDSDDEDDDEDSVLDPQIHLRLPDVHKRPRPSRPTSWASVDQAASMTSDEGSESEGRNVKVKLSHPSSPRAEANAIEEELLGPVTPVIEETVPGPKKVKVIIRDVAYSTYRAVLNYIYTDTIAFAPLASTFHIHHLQADTSETNTPTYGKLHGHLGSSLSLSTPAAPAAEGQTLPLTTPKAPQSGDANALIPQFPSRKAWIADWEKKNPNRPRPCSAKAVYRLADKLDLQELKERAFQHIVKSLTVDNVAYEVFSDFSAAFEDVRKIEVAFFLKHWSEIRGSEAMRNVWQQIRLGRHPGFEEVWPLIALNLEFKPNSPISRNIMEVEVTK</sequence>
<evidence type="ECO:0000313" key="1">
    <source>
        <dbReference type="EMBL" id="KAI0084787.1"/>
    </source>
</evidence>
<protein>
    <submittedName>
        <fullName evidence="1">Uncharacterized protein</fullName>
    </submittedName>
</protein>
<reference evidence="1" key="1">
    <citation type="journal article" date="2021" name="Environ. Microbiol.">
        <title>Gene family expansions and transcriptome signatures uncover fungal adaptations to wood decay.</title>
        <authorList>
            <person name="Hage H."/>
            <person name="Miyauchi S."/>
            <person name="Viragh M."/>
            <person name="Drula E."/>
            <person name="Min B."/>
            <person name="Chaduli D."/>
            <person name="Navarro D."/>
            <person name="Favel A."/>
            <person name="Norest M."/>
            <person name="Lesage-Meessen L."/>
            <person name="Balint B."/>
            <person name="Merenyi Z."/>
            <person name="de Eugenio L."/>
            <person name="Morin E."/>
            <person name="Martinez A.T."/>
            <person name="Baldrian P."/>
            <person name="Stursova M."/>
            <person name="Martinez M.J."/>
            <person name="Novotny C."/>
            <person name="Magnuson J.K."/>
            <person name="Spatafora J.W."/>
            <person name="Maurice S."/>
            <person name="Pangilinan J."/>
            <person name="Andreopoulos W."/>
            <person name="LaButti K."/>
            <person name="Hundley H."/>
            <person name="Na H."/>
            <person name="Kuo A."/>
            <person name="Barry K."/>
            <person name="Lipzen A."/>
            <person name="Henrissat B."/>
            <person name="Riley R."/>
            <person name="Ahrendt S."/>
            <person name="Nagy L.G."/>
            <person name="Grigoriev I.V."/>
            <person name="Martin F."/>
            <person name="Rosso M.N."/>
        </authorList>
    </citation>
    <scope>NUCLEOTIDE SEQUENCE</scope>
    <source>
        <strain evidence="1">CBS 384.51</strain>
    </source>
</reference>
<dbReference type="Proteomes" id="UP001055072">
    <property type="component" value="Unassembled WGS sequence"/>
</dbReference>
<evidence type="ECO:0000313" key="2">
    <source>
        <dbReference type="Proteomes" id="UP001055072"/>
    </source>
</evidence>
<name>A0ACB8TRW3_9APHY</name>
<proteinExistence type="predicted"/>
<organism evidence="1 2">
    <name type="scientific">Irpex rosettiformis</name>
    <dbReference type="NCBI Taxonomy" id="378272"/>
    <lineage>
        <taxon>Eukaryota</taxon>
        <taxon>Fungi</taxon>
        <taxon>Dikarya</taxon>
        <taxon>Basidiomycota</taxon>
        <taxon>Agaricomycotina</taxon>
        <taxon>Agaricomycetes</taxon>
        <taxon>Polyporales</taxon>
        <taxon>Irpicaceae</taxon>
        <taxon>Irpex</taxon>
    </lineage>
</organism>
<accession>A0ACB8TRW3</accession>
<comment type="caution">
    <text evidence="1">The sequence shown here is derived from an EMBL/GenBank/DDBJ whole genome shotgun (WGS) entry which is preliminary data.</text>
</comment>